<organism evidence="2 3">
    <name type="scientific">Golovinomyces cichoracearum</name>
    <dbReference type="NCBI Taxonomy" id="62708"/>
    <lineage>
        <taxon>Eukaryota</taxon>
        <taxon>Fungi</taxon>
        <taxon>Dikarya</taxon>
        <taxon>Ascomycota</taxon>
        <taxon>Pezizomycotina</taxon>
        <taxon>Leotiomycetes</taxon>
        <taxon>Erysiphales</taxon>
        <taxon>Erysiphaceae</taxon>
        <taxon>Golovinomyces</taxon>
    </lineage>
</organism>
<dbReference type="Proteomes" id="UP000283383">
    <property type="component" value="Unassembled WGS sequence"/>
</dbReference>
<reference evidence="2 3" key="1">
    <citation type="journal article" date="2018" name="BMC Genomics">
        <title>Comparative genome analyses reveal sequence features reflecting distinct modes of host-adaptation between dicot and monocot powdery mildew.</title>
        <authorList>
            <person name="Wu Y."/>
            <person name="Ma X."/>
            <person name="Pan Z."/>
            <person name="Kale S.D."/>
            <person name="Song Y."/>
            <person name="King H."/>
            <person name="Zhang Q."/>
            <person name="Presley C."/>
            <person name="Deng X."/>
            <person name="Wei C.I."/>
            <person name="Xiao S."/>
        </authorList>
    </citation>
    <scope>NUCLEOTIDE SEQUENCE [LARGE SCALE GENOMIC DNA]</scope>
    <source>
        <strain evidence="2">UMSG3</strain>
    </source>
</reference>
<keyword evidence="3" id="KW-1185">Reference proteome</keyword>
<gene>
    <name evidence="2" type="ORF">GcM3_030004</name>
</gene>
<comment type="caution">
    <text evidence="2">The sequence shown here is derived from an EMBL/GenBank/DDBJ whole genome shotgun (WGS) entry which is preliminary data.</text>
</comment>
<protein>
    <submittedName>
        <fullName evidence="2">Uncharacterized protein</fullName>
    </submittedName>
</protein>
<dbReference type="EMBL" id="MCBQ01003087">
    <property type="protein sequence ID" value="RKF81861.1"/>
    <property type="molecule type" value="Genomic_DNA"/>
</dbReference>
<dbReference type="AlphaFoldDB" id="A0A420J520"/>
<feature type="region of interest" description="Disordered" evidence="1">
    <location>
        <begin position="40"/>
        <end position="71"/>
    </location>
</feature>
<feature type="compositionally biased region" description="Polar residues" evidence="1">
    <location>
        <begin position="42"/>
        <end position="59"/>
    </location>
</feature>
<evidence type="ECO:0000313" key="2">
    <source>
        <dbReference type="EMBL" id="RKF81861.1"/>
    </source>
</evidence>
<sequence length="71" mass="8251">MSTITYQVVQIMWAEMAVTESKIITIARIEKIEERLKELTMTEHSMSTTTQNGKSNQDYSKTKHQTNNEEN</sequence>
<evidence type="ECO:0000313" key="3">
    <source>
        <dbReference type="Proteomes" id="UP000283383"/>
    </source>
</evidence>
<name>A0A420J520_9PEZI</name>
<proteinExistence type="predicted"/>
<evidence type="ECO:0000256" key="1">
    <source>
        <dbReference type="SAM" id="MobiDB-lite"/>
    </source>
</evidence>
<accession>A0A420J520</accession>